<dbReference type="InterPro" id="IPR044607">
    <property type="entry name" value="RKD-like"/>
</dbReference>
<evidence type="ECO:0000259" key="8">
    <source>
        <dbReference type="PROSITE" id="PS51519"/>
    </source>
</evidence>
<sequence length="514" mass="55955">MEGPATSPKPFENIVLSNLSSPRFDIFDFLKTPTDGSPKEKQEEEFSTFQGFALPSAPFLCPAPVPVASHPCSSDTHHQLQSVTDVPGTVAGPIPSSSIASDAHAVAHPDGNFDAVPIHFDNCKDSEFNLDQVLSHEELIPFDEYIDGVLDGGDSFPIFNDSGYDGTVSSNPTSNLGYVPYLAAETGMTMLPSFSGTSASLYASSELYVGHEAGGLVELGGQAQISLDHRALSSDVSSSLFYSGNQMDWGATNHGALFSTNIGQSNSVQCESCQLLRRIIHSNGVQDTKLEIHGKQGQSYHAVLQTRFCIDDGFPSTLEQQMVDFPVGNSEYVKQFMLQYSMLRSKEGFILRHDSLQVPMDLSCIGSERLMGGGNMQLLNQQGQNTLAQGNCSTDPADTSVLPAKPPKSNAAAQRERTGKLKMSDLAQFFHLPINAAAKELGICPTVLKKICRRNGMRRWPHRKVIATIMLDTSILEFLLMLLITVLLWMNLPYQITTMKAMMLIITSCVNNSS</sequence>
<dbReference type="PANTHER" id="PTHR46373:SF5">
    <property type="entry name" value="RWP-RK DOMAIN PROTEIN"/>
    <property type="match status" value="1"/>
</dbReference>
<dbReference type="PROSITE" id="PS51519">
    <property type="entry name" value="RWP_RK"/>
    <property type="match status" value="1"/>
</dbReference>
<keyword evidence="7" id="KW-1133">Transmembrane helix</keyword>
<keyword evidence="2" id="KW-0805">Transcription regulation</keyword>
<evidence type="ECO:0000256" key="7">
    <source>
        <dbReference type="SAM" id="Phobius"/>
    </source>
</evidence>
<evidence type="ECO:0000256" key="1">
    <source>
        <dbReference type="ARBA" id="ARBA00004049"/>
    </source>
</evidence>
<accession>A0A8T2QTY4</accession>
<keyword evidence="4" id="KW-0238">DNA-binding</keyword>
<evidence type="ECO:0000256" key="5">
    <source>
        <dbReference type="ARBA" id="ARBA00023163"/>
    </source>
</evidence>
<dbReference type="GO" id="GO:0003700">
    <property type="term" value="F:DNA-binding transcription factor activity"/>
    <property type="evidence" value="ECO:0007669"/>
    <property type="project" value="InterPro"/>
</dbReference>
<keyword evidence="10" id="KW-1185">Reference proteome</keyword>
<keyword evidence="7" id="KW-0812">Transmembrane</keyword>
<keyword evidence="6" id="KW-0539">Nucleus</keyword>
<name>A0A8T2QTY4_CERRI</name>
<comment type="function">
    <text evidence="1">Putative transcription factor.</text>
</comment>
<keyword evidence="3" id="KW-0175">Coiled coil</keyword>
<evidence type="ECO:0000256" key="3">
    <source>
        <dbReference type="ARBA" id="ARBA00023054"/>
    </source>
</evidence>
<dbReference type="OrthoDB" id="6270329at2759"/>
<reference evidence="9" key="1">
    <citation type="submission" date="2021-08" db="EMBL/GenBank/DDBJ databases">
        <title>WGS assembly of Ceratopteris richardii.</title>
        <authorList>
            <person name="Marchant D.B."/>
            <person name="Chen G."/>
            <person name="Jenkins J."/>
            <person name="Shu S."/>
            <person name="Leebens-Mack J."/>
            <person name="Grimwood J."/>
            <person name="Schmutz J."/>
            <person name="Soltis P."/>
            <person name="Soltis D."/>
            <person name="Chen Z.-H."/>
        </authorList>
    </citation>
    <scope>NUCLEOTIDE SEQUENCE</scope>
    <source>
        <strain evidence="9">Whitten #5841</strain>
        <tissue evidence="9">Leaf</tissue>
    </source>
</reference>
<organism evidence="9 10">
    <name type="scientific">Ceratopteris richardii</name>
    <name type="common">Triangle waterfern</name>
    <dbReference type="NCBI Taxonomy" id="49495"/>
    <lineage>
        <taxon>Eukaryota</taxon>
        <taxon>Viridiplantae</taxon>
        <taxon>Streptophyta</taxon>
        <taxon>Embryophyta</taxon>
        <taxon>Tracheophyta</taxon>
        <taxon>Polypodiopsida</taxon>
        <taxon>Polypodiidae</taxon>
        <taxon>Polypodiales</taxon>
        <taxon>Pteridineae</taxon>
        <taxon>Pteridaceae</taxon>
        <taxon>Parkerioideae</taxon>
        <taxon>Ceratopteris</taxon>
    </lineage>
</organism>
<dbReference type="EMBL" id="CM035437">
    <property type="protein sequence ID" value="KAH7287028.1"/>
    <property type="molecule type" value="Genomic_DNA"/>
</dbReference>
<dbReference type="PANTHER" id="PTHR46373">
    <property type="entry name" value="PROTEIN RKD4"/>
    <property type="match status" value="1"/>
</dbReference>
<proteinExistence type="predicted"/>
<evidence type="ECO:0000313" key="9">
    <source>
        <dbReference type="EMBL" id="KAH7287028.1"/>
    </source>
</evidence>
<dbReference type="AlphaFoldDB" id="A0A8T2QTY4"/>
<gene>
    <name evidence="9" type="ORF">KP509_32G033900</name>
</gene>
<dbReference type="Proteomes" id="UP000825935">
    <property type="component" value="Chromosome 32"/>
</dbReference>
<protein>
    <recommendedName>
        <fullName evidence="8">RWP-RK domain-containing protein</fullName>
    </recommendedName>
</protein>
<keyword evidence="5" id="KW-0804">Transcription</keyword>
<comment type="caution">
    <text evidence="9">The sequence shown here is derived from an EMBL/GenBank/DDBJ whole genome shotgun (WGS) entry which is preliminary data.</text>
</comment>
<dbReference type="Pfam" id="PF02042">
    <property type="entry name" value="RWP-RK"/>
    <property type="match status" value="1"/>
</dbReference>
<evidence type="ECO:0000256" key="2">
    <source>
        <dbReference type="ARBA" id="ARBA00023015"/>
    </source>
</evidence>
<dbReference type="InterPro" id="IPR003035">
    <property type="entry name" value="RWP-RK_dom"/>
</dbReference>
<feature type="domain" description="RWP-RK" evidence="8">
    <location>
        <begin position="408"/>
        <end position="488"/>
    </location>
</feature>
<evidence type="ECO:0000256" key="4">
    <source>
        <dbReference type="ARBA" id="ARBA00023125"/>
    </source>
</evidence>
<feature type="transmembrane region" description="Helical" evidence="7">
    <location>
        <begin position="465"/>
        <end position="490"/>
    </location>
</feature>
<evidence type="ECO:0000313" key="10">
    <source>
        <dbReference type="Proteomes" id="UP000825935"/>
    </source>
</evidence>
<keyword evidence="7" id="KW-0472">Membrane</keyword>
<dbReference type="GO" id="GO:0003677">
    <property type="term" value="F:DNA binding"/>
    <property type="evidence" value="ECO:0007669"/>
    <property type="project" value="UniProtKB-KW"/>
</dbReference>
<evidence type="ECO:0000256" key="6">
    <source>
        <dbReference type="ARBA" id="ARBA00023242"/>
    </source>
</evidence>